<feature type="compositionally biased region" description="Polar residues" evidence="1">
    <location>
        <begin position="79"/>
        <end position="89"/>
    </location>
</feature>
<reference evidence="2 3" key="1">
    <citation type="submission" date="2017-11" db="EMBL/GenBank/DDBJ databases">
        <title>De novo assembly and phasing of dikaryotic genomes from two isolates of Puccinia coronata f. sp. avenae, the causal agent of oat crown rust.</title>
        <authorList>
            <person name="Miller M.E."/>
            <person name="Zhang Y."/>
            <person name="Omidvar V."/>
            <person name="Sperschneider J."/>
            <person name="Schwessinger B."/>
            <person name="Raley C."/>
            <person name="Palmer J.M."/>
            <person name="Garnica D."/>
            <person name="Upadhyaya N."/>
            <person name="Rathjen J."/>
            <person name="Taylor J.M."/>
            <person name="Park R.F."/>
            <person name="Dodds P.N."/>
            <person name="Hirsch C.D."/>
            <person name="Kianian S.F."/>
            <person name="Figueroa M."/>
        </authorList>
    </citation>
    <scope>NUCLEOTIDE SEQUENCE [LARGE SCALE GENOMIC DNA]</scope>
    <source>
        <strain evidence="2">12SD80</strain>
    </source>
</reference>
<gene>
    <name evidence="2" type="ORF">PCASD_07251</name>
</gene>
<comment type="caution">
    <text evidence="2">The sequence shown here is derived from an EMBL/GenBank/DDBJ whole genome shotgun (WGS) entry which is preliminary data.</text>
</comment>
<dbReference type="AlphaFoldDB" id="A0A2N5UYS4"/>
<organism evidence="2 3">
    <name type="scientific">Puccinia coronata f. sp. avenae</name>
    <dbReference type="NCBI Taxonomy" id="200324"/>
    <lineage>
        <taxon>Eukaryota</taxon>
        <taxon>Fungi</taxon>
        <taxon>Dikarya</taxon>
        <taxon>Basidiomycota</taxon>
        <taxon>Pucciniomycotina</taxon>
        <taxon>Pucciniomycetes</taxon>
        <taxon>Pucciniales</taxon>
        <taxon>Pucciniaceae</taxon>
        <taxon>Puccinia</taxon>
    </lineage>
</organism>
<proteinExistence type="predicted"/>
<sequence>MPFPSFHPYIRQSMSNGAVEYRGRFFYLRVPPRVPSPPVASNEAPFINCIGSGAPDHPIEIFDGSSDEVAPTDLIDPSLRTSSINSNARIPTPGIPSPPIRQAAPPGLIPTQPPTAVEVDIPVPVLNDPGAPPIYAAVTAPRSFPAPIFPTPSQLPAIPPVSNLALQSYIRYATGQPQVEDGHLRAYKSPSPILVSDIPERREPPIEDGNSQDSGMIIFESTVVEARLYVKKALIDYFKTLSSFPLSSTGACKEYRALAGKQVYAQIMNIFDGCLATADTAGINRSNTAVRAVLEQPCLTGGRTGTVRPKHLPAGRTGLSDQFLGPIAQDQPGPVGQICPTSWLSLRLDSVRPTTGRTRLFEHRLSSRVRPVNAGSVRRLNSPEFSLNN</sequence>
<dbReference type="EMBL" id="PGCI01000074">
    <property type="protein sequence ID" value="PLW42884.1"/>
    <property type="molecule type" value="Genomic_DNA"/>
</dbReference>
<evidence type="ECO:0000313" key="2">
    <source>
        <dbReference type="EMBL" id="PLW42884.1"/>
    </source>
</evidence>
<feature type="region of interest" description="Disordered" evidence="1">
    <location>
        <begin position="78"/>
        <end position="99"/>
    </location>
</feature>
<evidence type="ECO:0000313" key="3">
    <source>
        <dbReference type="Proteomes" id="UP000235392"/>
    </source>
</evidence>
<protein>
    <submittedName>
        <fullName evidence="2">Uncharacterized protein</fullName>
    </submittedName>
</protein>
<dbReference type="Proteomes" id="UP000235392">
    <property type="component" value="Unassembled WGS sequence"/>
</dbReference>
<evidence type="ECO:0000256" key="1">
    <source>
        <dbReference type="SAM" id="MobiDB-lite"/>
    </source>
</evidence>
<name>A0A2N5UYS4_9BASI</name>
<accession>A0A2N5UYS4</accession>